<dbReference type="EMBL" id="CAWUHD010000090">
    <property type="protein sequence ID" value="CAK7230021.1"/>
    <property type="molecule type" value="Genomic_DNA"/>
</dbReference>
<comment type="caution">
    <text evidence="2">The sequence shown here is derived from an EMBL/GenBank/DDBJ whole genome shotgun (WGS) entry which is preliminary data.</text>
</comment>
<feature type="compositionally biased region" description="Gly residues" evidence="1">
    <location>
        <begin position="448"/>
        <end position="465"/>
    </location>
</feature>
<evidence type="ECO:0000313" key="2">
    <source>
        <dbReference type="EMBL" id="CAK7230021.1"/>
    </source>
</evidence>
<feature type="compositionally biased region" description="Low complexity" evidence="1">
    <location>
        <begin position="759"/>
        <end position="769"/>
    </location>
</feature>
<name>A0ABP0CDN4_9PEZI</name>
<feature type="compositionally biased region" description="Basic and acidic residues" evidence="1">
    <location>
        <begin position="289"/>
        <end position="315"/>
    </location>
</feature>
<protein>
    <submittedName>
        <fullName evidence="2">Uncharacterized protein</fullName>
    </submittedName>
</protein>
<organism evidence="2 3">
    <name type="scientific">Sporothrix eucalyptigena</name>
    <dbReference type="NCBI Taxonomy" id="1812306"/>
    <lineage>
        <taxon>Eukaryota</taxon>
        <taxon>Fungi</taxon>
        <taxon>Dikarya</taxon>
        <taxon>Ascomycota</taxon>
        <taxon>Pezizomycotina</taxon>
        <taxon>Sordariomycetes</taxon>
        <taxon>Sordariomycetidae</taxon>
        <taxon>Ophiostomatales</taxon>
        <taxon>Ophiostomataceae</taxon>
        <taxon>Sporothrix</taxon>
    </lineage>
</organism>
<dbReference type="Proteomes" id="UP001642482">
    <property type="component" value="Unassembled WGS sequence"/>
</dbReference>
<feature type="region of interest" description="Disordered" evidence="1">
    <location>
        <begin position="401"/>
        <end position="684"/>
    </location>
</feature>
<feature type="compositionally biased region" description="Polar residues" evidence="1">
    <location>
        <begin position="535"/>
        <end position="547"/>
    </location>
</feature>
<feature type="compositionally biased region" description="Basic and acidic residues" evidence="1">
    <location>
        <begin position="613"/>
        <end position="632"/>
    </location>
</feature>
<feature type="compositionally biased region" description="Gly residues" evidence="1">
    <location>
        <begin position="479"/>
        <end position="490"/>
    </location>
</feature>
<feature type="region of interest" description="Disordered" evidence="1">
    <location>
        <begin position="277"/>
        <end position="334"/>
    </location>
</feature>
<sequence>MSGIVGSELGRHAANLADVAANPANQYGLGHGYAILPDPNDPYGWQAYEQERSRRKILEAAARRDAKAKAAAIPGLLSTTSTTAATRPSSCVSLSSLSVCSSSCETSDSEDDNDDDCKKKRKKKEKCSGSECRRKTLSIHRPGPHWCDGKKWGGKIWGLTRTPGDRKRSNWHIYFDPKVSKTEIDAICRRRYRRHHHYPHHRHHHRVKTKIMTVCATCQGLGCMNCTPGGVFVPVNYDYTGGITGYDTNRNVYRGYTPGYGGYGHCGGGGLPNMPPHPGYSGHPAGNMEHWRVHDDKGKNMTKDGSKKGSKDGSKKGSKKGSKDGSTGGGNTLGELAGRMQAMKCKDKDYWGGKWEKATDDIPKVTVGDYRLLEKGYQPTPKDEKGPGDDAAKWLWGTFGADGGGGSGGGEGRMPFYGERETPVGGEFFGNYGGREKRNEGSNIDGTSCGGGGGGGGGGSDGDAGSGRSQDDTSKSIVDGGGSGDGGSGGKDGDAIPEGSGKGGGSTKTKSVSGSARQNLSATVEDADNGGEGPSNGSKLASPSPSSKCKGKESENEGTATASAPPASYHLPNQSSQGQPSLSKHSSRQSHYSASHHSASRHEGVAATDGTDENERQSRFERLRQRLDDAGRLRTGSWERVSPEVQREREWQRQQAMKEEWQKMQAEAQGGSCGSHRGSDGGRSLLLLHEEDERAIRDQLLSDTTSGGSEKENDAVTRFDGCPYPENLGQHLDSLARRRAVSDTVSYASLDTTTTSAGTRARAGGVVSAHITHRAHSTSGDTGYETGHEAAPAIVYSNVSRFRDPGYGSLYDIPGYAGYGGYPSYSDCANGAFDMSTWGGVSSSSTTLLPSSSRSETAPVESLAELKCKNALQKRGSARWRARCTKPDVTA</sequence>
<feature type="compositionally biased region" description="Low complexity" evidence="1">
    <location>
        <begin position="581"/>
        <end position="597"/>
    </location>
</feature>
<evidence type="ECO:0000313" key="3">
    <source>
        <dbReference type="Proteomes" id="UP001642482"/>
    </source>
</evidence>
<feature type="region of interest" description="Disordered" evidence="1">
    <location>
        <begin position="759"/>
        <end position="785"/>
    </location>
</feature>
<evidence type="ECO:0000256" key="1">
    <source>
        <dbReference type="SAM" id="MobiDB-lite"/>
    </source>
</evidence>
<feature type="compositionally biased region" description="Polar residues" evidence="1">
    <location>
        <begin position="571"/>
        <end position="580"/>
    </location>
</feature>
<feature type="compositionally biased region" description="Gly residues" evidence="1">
    <location>
        <begin position="401"/>
        <end position="412"/>
    </location>
</feature>
<feature type="compositionally biased region" description="Basic and acidic residues" evidence="1">
    <location>
        <begin position="641"/>
        <end position="662"/>
    </location>
</feature>
<accession>A0ABP0CDN4</accession>
<keyword evidence="3" id="KW-1185">Reference proteome</keyword>
<reference evidence="2 3" key="1">
    <citation type="submission" date="2024-01" db="EMBL/GenBank/DDBJ databases">
        <authorList>
            <person name="Allen C."/>
            <person name="Tagirdzhanova G."/>
        </authorList>
    </citation>
    <scope>NUCLEOTIDE SEQUENCE [LARGE SCALE GENOMIC DNA]</scope>
</reference>
<gene>
    <name evidence="2" type="ORF">SEUCBS140593_007442</name>
</gene>
<proteinExistence type="predicted"/>